<feature type="region of interest" description="Disordered" evidence="1">
    <location>
        <begin position="1"/>
        <end position="27"/>
    </location>
</feature>
<protein>
    <submittedName>
        <fullName evidence="3">Uma2 family endonuclease</fullName>
    </submittedName>
</protein>
<keyword evidence="3" id="KW-0540">Nuclease</keyword>
<dbReference type="PANTHER" id="PTHR33352">
    <property type="entry name" value="SLR1095 PROTEIN"/>
    <property type="match status" value="1"/>
</dbReference>
<evidence type="ECO:0000313" key="4">
    <source>
        <dbReference type="Proteomes" id="UP000813215"/>
    </source>
</evidence>
<keyword evidence="3" id="KW-0378">Hydrolase</keyword>
<dbReference type="InterPro" id="IPR011335">
    <property type="entry name" value="Restrct_endonuc-II-like"/>
</dbReference>
<comment type="caution">
    <text evidence="3">The sequence shown here is derived from an EMBL/GenBank/DDBJ whole genome shotgun (WGS) entry which is preliminary data.</text>
</comment>
<dbReference type="AlphaFoldDB" id="A0A9E3LS96"/>
<proteinExistence type="predicted"/>
<dbReference type="Gene3D" id="3.90.1570.10">
    <property type="entry name" value="tt1808, chain A"/>
    <property type="match status" value="1"/>
</dbReference>
<dbReference type="GO" id="GO:0004519">
    <property type="term" value="F:endonuclease activity"/>
    <property type="evidence" value="ECO:0007669"/>
    <property type="project" value="UniProtKB-KW"/>
</dbReference>
<dbReference type="Proteomes" id="UP000813215">
    <property type="component" value="Unassembled WGS sequence"/>
</dbReference>
<feature type="domain" description="Putative restriction endonuclease" evidence="2">
    <location>
        <begin position="18"/>
        <end position="174"/>
    </location>
</feature>
<feature type="compositionally biased region" description="Basic and acidic residues" evidence="1">
    <location>
        <begin position="207"/>
        <end position="266"/>
    </location>
</feature>
<evidence type="ECO:0000313" key="3">
    <source>
        <dbReference type="EMBL" id="MBW4430979.1"/>
    </source>
</evidence>
<reference evidence="3" key="1">
    <citation type="submission" date="2021-05" db="EMBL/GenBank/DDBJ databases">
        <authorList>
            <person name="Pietrasiak N."/>
            <person name="Ward R."/>
            <person name="Stajich J.E."/>
            <person name="Kurbessoian T."/>
        </authorList>
    </citation>
    <scope>NUCLEOTIDE SEQUENCE</scope>
    <source>
        <strain evidence="3">HA4357-MV3</strain>
    </source>
</reference>
<dbReference type="InterPro" id="IPR012296">
    <property type="entry name" value="Nuclease_put_TT1808"/>
</dbReference>
<dbReference type="PANTHER" id="PTHR33352:SF3">
    <property type="entry name" value="SLR1612 PROTEIN"/>
    <property type="match status" value="1"/>
</dbReference>
<dbReference type="InterPro" id="IPR008538">
    <property type="entry name" value="Uma2"/>
</dbReference>
<feature type="region of interest" description="Disordered" evidence="1">
    <location>
        <begin position="205"/>
        <end position="267"/>
    </location>
</feature>
<dbReference type="SUPFAM" id="SSF52980">
    <property type="entry name" value="Restriction endonuclease-like"/>
    <property type="match status" value="1"/>
</dbReference>
<keyword evidence="3" id="KW-0255">Endonuclease</keyword>
<name>A0A9E3LS96_9NOST</name>
<dbReference type="Pfam" id="PF05685">
    <property type="entry name" value="Uma2"/>
    <property type="match status" value="1"/>
</dbReference>
<organism evidence="3 4">
    <name type="scientific">Pelatocladus maniniholoensis HA4357-MV3</name>
    <dbReference type="NCBI Taxonomy" id="1117104"/>
    <lineage>
        <taxon>Bacteria</taxon>
        <taxon>Bacillati</taxon>
        <taxon>Cyanobacteriota</taxon>
        <taxon>Cyanophyceae</taxon>
        <taxon>Nostocales</taxon>
        <taxon>Nostocaceae</taxon>
        <taxon>Pelatocladus</taxon>
    </lineage>
</organism>
<reference evidence="3" key="2">
    <citation type="journal article" date="2022" name="Microbiol. Resour. Announc.">
        <title>Metagenome Sequencing to Explore Phylogenomics of Terrestrial Cyanobacteria.</title>
        <authorList>
            <person name="Ward R.D."/>
            <person name="Stajich J.E."/>
            <person name="Johansen J.R."/>
            <person name="Huntemann M."/>
            <person name="Clum A."/>
            <person name="Foster B."/>
            <person name="Foster B."/>
            <person name="Roux S."/>
            <person name="Palaniappan K."/>
            <person name="Varghese N."/>
            <person name="Mukherjee S."/>
            <person name="Reddy T.B.K."/>
            <person name="Daum C."/>
            <person name="Copeland A."/>
            <person name="Chen I.A."/>
            <person name="Ivanova N.N."/>
            <person name="Kyrpides N.C."/>
            <person name="Shapiro N."/>
            <person name="Eloe-Fadrosh E.A."/>
            <person name="Pietrasiak N."/>
        </authorList>
    </citation>
    <scope>NUCLEOTIDE SEQUENCE</scope>
    <source>
        <strain evidence="3">HA4357-MV3</strain>
    </source>
</reference>
<gene>
    <name evidence="3" type="ORF">KME28_04395</name>
</gene>
<sequence>MSETALVPNVTLPPTQAELPYDDGEPMESQRHKLQMDLLIDALTPWLEQREDGYVGGNMFVYYSMAQVRNKDFKGPDFFAVLGVPKGERRSWVIWEEEKAPDVIIELLSDSTAAVDKNQKKLIYQNQIRVPEYFWFDPFNPDDWAGFFLSSGLYHPLVANEHNQLVSKSLGLGLQVWHGIYKGVETSWLRWATLEGELLPTSQEIAEQERQKAEQERQKAEQERQKAEQERQKAEQERQKAEQERQKAEQERQKAEQERQRAEQAESKLLQTARNLLQTGMPAEQVANLTGLSISQIEQITN</sequence>
<evidence type="ECO:0000256" key="1">
    <source>
        <dbReference type="SAM" id="MobiDB-lite"/>
    </source>
</evidence>
<accession>A0A9E3LS96</accession>
<dbReference type="CDD" id="cd06260">
    <property type="entry name" value="DUF820-like"/>
    <property type="match status" value="1"/>
</dbReference>
<evidence type="ECO:0000259" key="2">
    <source>
        <dbReference type="Pfam" id="PF05685"/>
    </source>
</evidence>
<dbReference type="EMBL" id="JAHHHW010000044">
    <property type="protein sequence ID" value="MBW4430979.1"/>
    <property type="molecule type" value="Genomic_DNA"/>
</dbReference>